<sequence>MSEPRPSRPPTRLASSIANSTYPLEALKEIRDFPKAHISAQSYGQLMDWCIRGLENCVRLKSCTWTSDGSLTSEILKSLRECPELTDIAINGGDSWQYEPKDLIQLLHLRTISLVMPSMSVLEILPRWLQITGQSLTSLTLICKASIHVTDALLDSISQHLPQLERLYLAGCPRVTNNGVWSMIRSRVRNLKGLSLESLSPVFNMSALSEACARAGGLTSLYSFTLTIPPDHPSDAWMDDTASLLRDSPLQVFQIYASGSGSQGMLADEFCMRIVDYHHDHLVRFSFHRLRLSLDAIDHVCLHCTRLEQLFMLIDHAEMELLIPILAGAKHLSTVHVNLVERPTLCSPYKHALDIAHKCSPSISQVGIDTKVWKVDRRVSVAEGITRVDRFLTMVESPDIPEQFLVVRT</sequence>
<proteinExistence type="predicted"/>
<dbReference type="Gene3D" id="3.80.10.10">
    <property type="entry name" value="Ribonuclease Inhibitor"/>
    <property type="match status" value="1"/>
</dbReference>
<reference evidence="1" key="1">
    <citation type="journal article" date="2022" name="New Phytol.">
        <title>Evolutionary transition to the ectomycorrhizal habit in the genomes of a hyperdiverse lineage of mushroom-forming fungi.</title>
        <authorList>
            <person name="Looney B."/>
            <person name="Miyauchi S."/>
            <person name="Morin E."/>
            <person name="Drula E."/>
            <person name="Courty P.E."/>
            <person name="Kohler A."/>
            <person name="Kuo A."/>
            <person name="LaButti K."/>
            <person name="Pangilinan J."/>
            <person name="Lipzen A."/>
            <person name="Riley R."/>
            <person name="Andreopoulos W."/>
            <person name="He G."/>
            <person name="Johnson J."/>
            <person name="Nolan M."/>
            <person name="Tritt A."/>
            <person name="Barry K.W."/>
            <person name="Grigoriev I.V."/>
            <person name="Nagy L.G."/>
            <person name="Hibbett D."/>
            <person name="Henrissat B."/>
            <person name="Matheny P.B."/>
            <person name="Labbe J."/>
            <person name="Martin F.M."/>
        </authorList>
    </citation>
    <scope>NUCLEOTIDE SEQUENCE</scope>
    <source>
        <strain evidence="1">BPL690</strain>
    </source>
</reference>
<keyword evidence="2" id="KW-1185">Reference proteome</keyword>
<name>A0AAD4QMT7_9AGAM</name>
<protein>
    <recommendedName>
        <fullName evidence="3">RNI-like protein</fullName>
    </recommendedName>
</protein>
<evidence type="ECO:0000313" key="1">
    <source>
        <dbReference type="EMBL" id="KAI0305113.1"/>
    </source>
</evidence>
<evidence type="ECO:0008006" key="3">
    <source>
        <dbReference type="Google" id="ProtNLM"/>
    </source>
</evidence>
<organism evidence="1 2">
    <name type="scientific">Multifurca ochricompacta</name>
    <dbReference type="NCBI Taxonomy" id="376703"/>
    <lineage>
        <taxon>Eukaryota</taxon>
        <taxon>Fungi</taxon>
        <taxon>Dikarya</taxon>
        <taxon>Basidiomycota</taxon>
        <taxon>Agaricomycotina</taxon>
        <taxon>Agaricomycetes</taxon>
        <taxon>Russulales</taxon>
        <taxon>Russulaceae</taxon>
        <taxon>Multifurca</taxon>
    </lineage>
</organism>
<dbReference type="InterPro" id="IPR032675">
    <property type="entry name" value="LRR_dom_sf"/>
</dbReference>
<dbReference type="Proteomes" id="UP001203297">
    <property type="component" value="Unassembled WGS sequence"/>
</dbReference>
<evidence type="ECO:0000313" key="2">
    <source>
        <dbReference type="Proteomes" id="UP001203297"/>
    </source>
</evidence>
<gene>
    <name evidence="1" type="ORF">B0F90DRAFT_1701398</name>
</gene>
<dbReference type="EMBL" id="WTXG01000006">
    <property type="protein sequence ID" value="KAI0305113.1"/>
    <property type="molecule type" value="Genomic_DNA"/>
</dbReference>
<accession>A0AAD4QMT7</accession>
<dbReference type="SUPFAM" id="SSF52047">
    <property type="entry name" value="RNI-like"/>
    <property type="match status" value="1"/>
</dbReference>
<dbReference type="AlphaFoldDB" id="A0AAD4QMT7"/>
<comment type="caution">
    <text evidence="1">The sequence shown here is derived from an EMBL/GenBank/DDBJ whole genome shotgun (WGS) entry which is preliminary data.</text>
</comment>